<comment type="caution">
    <text evidence="2">The sequence shown here is derived from an EMBL/GenBank/DDBJ whole genome shotgun (WGS) entry which is preliminary data.</text>
</comment>
<accession>A0A0B2WPW7</accession>
<sequence length="289" mass="31490">MVKTYIPLPNWSTAPPPDGPLHLGHVLKSLKPGDFTAPMNRKTRVDIDAEDLQPVDAKSGFRMARKELLGGNFGIWAQLASVFGVGVEGALTYERGADDVLTVEKLETMTFIPTAAYVQQTLASPPVQLYLSMRERARSVYLITGLKVARGVSLESQRSSTKGARLKLAFAHPGLPVDGGPEVGAVRTREQGLSFGASSDFIIAARVDKITVDKKSGGEAKSELYFRGATMEGVGEMREEERPAYRVQDVSQDELAELSAAFHSRTPLRRRDDGNDGQETWMVPAGLED</sequence>
<name>A0A0B2WPW7_METAS</name>
<dbReference type="Proteomes" id="UP000030816">
    <property type="component" value="Unassembled WGS sequence"/>
</dbReference>
<dbReference type="EMBL" id="AZHE01000021">
    <property type="protein sequence ID" value="KHN95674.1"/>
    <property type="molecule type" value="Genomic_DNA"/>
</dbReference>
<evidence type="ECO:0000256" key="1">
    <source>
        <dbReference type="SAM" id="MobiDB-lite"/>
    </source>
</evidence>
<dbReference type="RefSeq" id="XP_040676740.1">
    <property type="nucleotide sequence ID" value="XM_040825313.1"/>
</dbReference>
<keyword evidence="3" id="KW-1185">Reference proteome</keyword>
<protein>
    <submittedName>
        <fullName evidence="2">Uncharacterized protein</fullName>
    </submittedName>
</protein>
<evidence type="ECO:0000313" key="3">
    <source>
        <dbReference type="Proteomes" id="UP000030816"/>
    </source>
</evidence>
<dbReference type="AlphaFoldDB" id="A0A0B2WPW7"/>
<gene>
    <name evidence="2" type="ORF">MAM_06515</name>
</gene>
<dbReference type="STRING" id="1081103.A0A0B2WPW7"/>
<proteinExistence type="predicted"/>
<dbReference type="OrthoDB" id="4500473at2759"/>
<evidence type="ECO:0000313" key="2">
    <source>
        <dbReference type="EMBL" id="KHN95674.1"/>
    </source>
</evidence>
<dbReference type="GeneID" id="63740970"/>
<organism evidence="2 3">
    <name type="scientific">Metarhizium album (strain ARSEF 1941)</name>
    <dbReference type="NCBI Taxonomy" id="1081103"/>
    <lineage>
        <taxon>Eukaryota</taxon>
        <taxon>Fungi</taxon>
        <taxon>Dikarya</taxon>
        <taxon>Ascomycota</taxon>
        <taxon>Pezizomycotina</taxon>
        <taxon>Sordariomycetes</taxon>
        <taxon>Hypocreomycetidae</taxon>
        <taxon>Hypocreales</taxon>
        <taxon>Clavicipitaceae</taxon>
        <taxon>Metarhizium</taxon>
    </lineage>
</organism>
<dbReference type="HOGENOM" id="CLU_057547_4_2_1"/>
<feature type="region of interest" description="Disordered" evidence="1">
    <location>
        <begin position="259"/>
        <end position="289"/>
    </location>
</feature>
<reference evidence="2 3" key="1">
    <citation type="journal article" date="2014" name="Proc. Natl. Acad. Sci. U.S.A.">
        <title>Trajectory and genomic determinants of fungal-pathogen speciation and host adaptation.</title>
        <authorList>
            <person name="Hu X."/>
            <person name="Xiao G."/>
            <person name="Zheng P."/>
            <person name="Shang Y."/>
            <person name="Su Y."/>
            <person name="Zhang X."/>
            <person name="Liu X."/>
            <person name="Zhan S."/>
            <person name="St Leger R.J."/>
            <person name="Wang C."/>
        </authorList>
    </citation>
    <scope>NUCLEOTIDE SEQUENCE [LARGE SCALE GENOMIC DNA]</scope>
    <source>
        <strain evidence="2 3">ARSEF 1941</strain>
    </source>
</reference>